<gene>
    <name evidence="8" type="ORF">E8E13_010046</name>
</gene>
<evidence type="ECO:0000259" key="7">
    <source>
        <dbReference type="PROSITE" id="PS50922"/>
    </source>
</evidence>
<organism evidence="8 9">
    <name type="scientific">Curvularia kusanoi</name>
    <name type="common">Cochliobolus kusanoi</name>
    <dbReference type="NCBI Taxonomy" id="90978"/>
    <lineage>
        <taxon>Eukaryota</taxon>
        <taxon>Fungi</taxon>
        <taxon>Dikarya</taxon>
        <taxon>Ascomycota</taxon>
        <taxon>Pezizomycotina</taxon>
        <taxon>Dothideomycetes</taxon>
        <taxon>Pleosporomycetidae</taxon>
        <taxon>Pleosporales</taxon>
        <taxon>Pleosporineae</taxon>
        <taxon>Pleosporaceae</taxon>
        <taxon>Curvularia</taxon>
    </lineage>
</organism>
<comment type="caution">
    <text evidence="8">The sequence shown here is derived from an EMBL/GenBank/DDBJ whole genome shotgun (WGS) entry which is preliminary data.</text>
</comment>
<dbReference type="PROSITE" id="PS50922">
    <property type="entry name" value="TLC"/>
    <property type="match status" value="1"/>
</dbReference>
<dbReference type="InterPro" id="IPR006634">
    <property type="entry name" value="TLC-dom"/>
</dbReference>
<keyword evidence="4 5" id="KW-0472">Membrane</keyword>
<evidence type="ECO:0000313" key="8">
    <source>
        <dbReference type="EMBL" id="KAF3006763.1"/>
    </source>
</evidence>
<dbReference type="Proteomes" id="UP000801428">
    <property type="component" value="Unassembled WGS sequence"/>
</dbReference>
<dbReference type="PANTHER" id="PTHR13439">
    <property type="entry name" value="CT120 PROTEIN"/>
    <property type="match status" value="1"/>
</dbReference>
<proteinExistence type="predicted"/>
<feature type="domain" description="TLC" evidence="7">
    <location>
        <begin position="69"/>
        <end position="308"/>
    </location>
</feature>
<accession>A0A9P4TIH3</accession>
<evidence type="ECO:0000256" key="4">
    <source>
        <dbReference type="ARBA" id="ARBA00023136"/>
    </source>
</evidence>
<feature type="transmembrane region" description="Helical" evidence="6">
    <location>
        <begin position="116"/>
        <end position="134"/>
    </location>
</feature>
<evidence type="ECO:0000256" key="6">
    <source>
        <dbReference type="SAM" id="Phobius"/>
    </source>
</evidence>
<sequence>MRDPFPLQRPEYLVKYVQPVADALHLRTLPLHFHEVAFAFALYHITNKYISPAFSRYFFPNIYPQFNARTKLNWDVHIVSFVQSTVICGLALWVMLADDEREQMSQAERVHGYTGGTGLVQAFAGGYFLWDLVITVQNVSVFGIGMLFHAISALCVFSLGFRPFVNFYAPTFILYELSSPFLNIHWFCDKLSLTGSTLQLINGIFLLLTFMSCRLFWGTYQSIRVFGDVWAAYKAGPVTFLDPSIKSFDNATAIDAGTTERTAVMGFADGHTVPLWIASAYLASNLILNGLNWFWFTKMIETLRKRFDPPLGTRRAEKPSHIEIPENEKVLIEGIHVATPGIGADGKVLVPEHFGINGDGEVVKVEAKTTHLEVESREVRSRTSTRRRG</sequence>
<dbReference type="SMART" id="SM00724">
    <property type="entry name" value="TLC"/>
    <property type="match status" value="1"/>
</dbReference>
<name>A0A9P4TIH3_CURKU</name>
<protein>
    <recommendedName>
        <fullName evidence="7">TLC domain-containing protein</fullName>
    </recommendedName>
</protein>
<feature type="transmembrane region" description="Helical" evidence="6">
    <location>
        <begin position="76"/>
        <end position="96"/>
    </location>
</feature>
<comment type="subcellular location">
    <subcellularLocation>
        <location evidence="1">Membrane</location>
        <topology evidence="1">Multi-pass membrane protein</topology>
    </subcellularLocation>
</comment>
<evidence type="ECO:0000256" key="1">
    <source>
        <dbReference type="ARBA" id="ARBA00004141"/>
    </source>
</evidence>
<dbReference type="GO" id="GO:0016020">
    <property type="term" value="C:membrane"/>
    <property type="evidence" value="ECO:0007669"/>
    <property type="project" value="UniProtKB-SubCell"/>
</dbReference>
<feature type="transmembrane region" description="Helical" evidence="6">
    <location>
        <begin position="275"/>
        <end position="296"/>
    </location>
</feature>
<feature type="transmembrane region" description="Helical" evidence="6">
    <location>
        <begin position="167"/>
        <end position="188"/>
    </location>
</feature>
<keyword evidence="3 6" id="KW-1133">Transmembrane helix</keyword>
<dbReference type="PANTHER" id="PTHR13439:SF0">
    <property type="entry name" value="TOPOISOMERASE I DAMAGE AFFECTED PROTEIN 4"/>
    <property type="match status" value="1"/>
</dbReference>
<dbReference type="GO" id="GO:0005783">
    <property type="term" value="C:endoplasmic reticulum"/>
    <property type="evidence" value="ECO:0007669"/>
    <property type="project" value="TreeGrafter"/>
</dbReference>
<feature type="transmembrane region" description="Helical" evidence="6">
    <location>
        <begin position="200"/>
        <end position="217"/>
    </location>
</feature>
<dbReference type="InterPro" id="IPR050846">
    <property type="entry name" value="TLCD"/>
</dbReference>
<evidence type="ECO:0000256" key="5">
    <source>
        <dbReference type="PROSITE-ProRule" id="PRU00205"/>
    </source>
</evidence>
<dbReference type="AlphaFoldDB" id="A0A9P4TIH3"/>
<dbReference type="OrthoDB" id="10266980at2759"/>
<dbReference type="Pfam" id="PF03798">
    <property type="entry name" value="TRAM_LAG1_CLN8"/>
    <property type="match status" value="1"/>
</dbReference>
<evidence type="ECO:0000256" key="3">
    <source>
        <dbReference type="ARBA" id="ARBA00022989"/>
    </source>
</evidence>
<reference evidence="8" key="1">
    <citation type="submission" date="2019-04" db="EMBL/GenBank/DDBJ databases">
        <title>Sequencing of skin fungus with MAO and IRED activity.</title>
        <authorList>
            <person name="Marsaioli A.J."/>
            <person name="Bonatto J.M.C."/>
            <person name="Reis Junior O."/>
        </authorList>
    </citation>
    <scope>NUCLEOTIDE SEQUENCE</scope>
    <source>
        <strain evidence="8">30M1</strain>
    </source>
</reference>
<dbReference type="EMBL" id="SWKU01000005">
    <property type="protein sequence ID" value="KAF3006763.1"/>
    <property type="molecule type" value="Genomic_DNA"/>
</dbReference>
<keyword evidence="2 5" id="KW-0812">Transmembrane</keyword>
<feature type="transmembrane region" description="Helical" evidence="6">
    <location>
        <begin position="141"/>
        <end position="161"/>
    </location>
</feature>
<keyword evidence="9" id="KW-1185">Reference proteome</keyword>
<evidence type="ECO:0000313" key="9">
    <source>
        <dbReference type="Proteomes" id="UP000801428"/>
    </source>
</evidence>
<evidence type="ECO:0000256" key="2">
    <source>
        <dbReference type="ARBA" id="ARBA00022692"/>
    </source>
</evidence>
<dbReference type="GO" id="GO:0055088">
    <property type="term" value="P:lipid homeostasis"/>
    <property type="evidence" value="ECO:0007669"/>
    <property type="project" value="TreeGrafter"/>
</dbReference>